<organism evidence="1 2">
    <name type="scientific">Neptuniibacter pectenicola</name>
    <dbReference type="NCBI Taxonomy" id="1806669"/>
    <lineage>
        <taxon>Bacteria</taxon>
        <taxon>Pseudomonadati</taxon>
        <taxon>Pseudomonadota</taxon>
        <taxon>Gammaproteobacteria</taxon>
        <taxon>Oceanospirillales</taxon>
        <taxon>Oceanospirillaceae</taxon>
        <taxon>Neptuniibacter</taxon>
    </lineage>
</organism>
<proteinExistence type="predicted"/>
<evidence type="ECO:0000313" key="1">
    <source>
        <dbReference type="EMBL" id="MEM5535051.1"/>
    </source>
</evidence>
<reference evidence="1 2" key="1">
    <citation type="submission" date="2024-03" db="EMBL/GenBank/DDBJ databases">
        <title>Community enrichment and isolation of bacterial strains for fucoidan degradation.</title>
        <authorList>
            <person name="Sichert A."/>
        </authorList>
    </citation>
    <scope>NUCLEOTIDE SEQUENCE [LARGE SCALE GENOMIC DNA]</scope>
    <source>
        <strain evidence="1 2">AS76</strain>
    </source>
</reference>
<dbReference type="RefSeq" id="WP_342853486.1">
    <property type="nucleotide sequence ID" value="NZ_JBBMRA010000001.1"/>
</dbReference>
<comment type="caution">
    <text evidence="1">The sequence shown here is derived from an EMBL/GenBank/DDBJ whole genome shotgun (WGS) entry which is preliminary data.</text>
</comment>
<sequence>MISYTHQERFLITDDGVQHLLINVGDRDEESKGALALMVKHKGQAEWEEVIDLNCSNSESTADMVLDKNYLHIVYSCDKQVWYSRLSYDVLTSTWWNLKTRRIFKGSIQTPSAPTIAMGSDRTLHVVFTQTSLNKVVQLVGYSSGNPLLKWTPTEAWGHRNKRHEKAGRILSLETGMGLIYTDVSEENGIAHSTLNFVKTNKDGSWTTPVVLESTGAGSHDPYGSHYSATVDDQGNIHLVWPVEKRLVYYRFDKATAKWSANYILGNPHQAAYSQVAKHSDGRIFLIFNVGEQLQMVESSDYGLTFNHTAFLIHPTGDPLYDWAQPRVEAPAVFSGTLAVLQQLSTVLTDKKPAIERLYLFSVTP</sequence>
<name>A0ABU9TNT1_9GAMM</name>
<accession>A0ABU9TNT1</accession>
<protein>
    <recommendedName>
        <fullName evidence="3">BNR repeat-containing family member</fullName>
    </recommendedName>
</protein>
<evidence type="ECO:0000313" key="2">
    <source>
        <dbReference type="Proteomes" id="UP001449225"/>
    </source>
</evidence>
<evidence type="ECO:0008006" key="3">
    <source>
        <dbReference type="Google" id="ProtNLM"/>
    </source>
</evidence>
<keyword evidence="2" id="KW-1185">Reference proteome</keyword>
<gene>
    <name evidence="1" type="ORF">WNY58_01480</name>
</gene>
<dbReference type="EMBL" id="JBBMRA010000001">
    <property type="protein sequence ID" value="MEM5535051.1"/>
    <property type="molecule type" value="Genomic_DNA"/>
</dbReference>
<dbReference type="Proteomes" id="UP001449225">
    <property type="component" value="Unassembled WGS sequence"/>
</dbReference>